<evidence type="ECO:0000313" key="3">
    <source>
        <dbReference type="Proteomes" id="UP000239936"/>
    </source>
</evidence>
<dbReference type="InterPro" id="IPR004386">
    <property type="entry name" value="Toxin_YafQ-like"/>
</dbReference>
<dbReference type="RefSeq" id="WP_105072714.1">
    <property type="nucleotide sequence ID" value="NZ_PPGH01000015.1"/>
</dbReference>
<dbReference type="EMBL" id="PPGH01000015">
    <property type="protein sequence ID" value="PQJ97285.1"/>
    <property type="molecule type" value="Genomic_DNA"/>
</dbReference>
<accession>A0A2S7XU76</accession>
<evidence type="ECO:0000313" key="2">
    <source>
        <dbReference type="EMBL" id="PQJ97285.1"/>
    </source>
</evidence>
<keyword evidence="3" id="KW-1185">Reference proteome</keyword>
<gene>
    <name evidence="2" type="ORF">CXB77_02850</name>
</gene>
<dbReference type="NCBIfam" id="TIGR02385">
    <property type="entry name" value="RelE_StbE"/>
    <property type="match status" value="1"/>
</dbReference>
<dbReference type="Proteomes" id="UP000239936">
    <property type="component" value="Unassembled WGS sequence"/>
</dbReference>
<sequence length="93" mass="10639">MRKIVITPKFQRAYRKVTKRDSALQIHLDDVILMMQRDVFAPSLGTHKLSGALAGLWACTCGYDCRLIFKLEKDSENCEVILLLDIGNHNEVY</sequence>
<dbReference type="Pfam" id="PF15738">
    <property type="entry name" value="YafQ_toxin"/>
    <property type="match status" value="1"/>
</dbReference>
<organism evidence="2 3">
    <name type="scientific">Chromatium okenii</name>
    <dbReference type="NCBI Taxonomy" id="61644"/>
    <lineage>
        <taxon>Bacteria</taxon>
        <taxon>Pseudomonadati</taxon>
        <taxon>Pseudomonadota</taxon>
        <taxon>Gammaproteobacteria</taxon>
        <taxon>Chromatiales</taxon>
        <taxon>Chromatiaceae</taxon>
        <taxon>Chromatium</taxon>
    </lineage>
</organism>
<dbReference type="InterPro" id="IPR035093">
    <property type="entry name" value="RelE/ParE_toxin_dom_sf"/>
</dbReference>
<dbReference type="OrthoDB" id="9798691at2"/>
<keyword evidence="1" id="KW-1277">Toxin-antitoxin system</keyword>
<comment type="caution">
    <text evidence="2">The sequence shown here is derived from an EMBL/GenBank/DDBJ whole genome shotgun (WGS) entry which is preliminary data.</text>
</comment>
<proteinExistence type="predicted"/>
<reference evidence="2 3" key="1">
    <citation type="submission" date="2018-01" db="EMBL/GenBank/DDBJ databases">
        <title>The complete genome sequence of Chromatium okenii LaCa, a purple sulfur bacterium with a turbulent life.</title>
        <authorList>
            <person name="Luedin S.M."/>
            <person name="Liechti N."/>
            <person name="Storelli N."/>
            <person name="Danza F."/>
            <person name="Wittwer M."/>
            <person name="Pothier J.F."/>
            <person name="Tonolla M.A."/>
        </authorList>
    </citation>
    <scope>NUCLEOTIDE SEQUENCE [LARGE SCALE GENOMIC DNA]</scope>
    <source>
        <strain evidence="2 3">LaCa</strain>
    </source>
</reference>
<dbReference type="SUPFAM" id="SSF143011">
    <property type="entry name" value="RelE-like"/>
    <property type="match status" value="1"/>
</dbReference>
<dbReference type="Gene3D" id="3.30.2310.20">
    <property type="entry name" value="RelE-like"/>
    <property type="match status" value="1"/>
</dbReference>
<protein>
    <submittedName>
        <fullName evidence="2">Type II toxin-antitoxin system mRNA interferase toxin, RelE/StbE family</fullName>
    </submittedName>
</protein>
<name>A0A2S7XU76_9GAMM</name>
<dbReference type="InterPro" id="IPR007712">
    <property type="entry name" value="RelE/ParE_toxin"/>
</dbReference>
<evidence type="ECO:0000256" key="1">
    <source>
        <dbReference type="ARBA" id="ARBA00022649"/>
    </source>
</evidence>
<dbReference type="AlphaFoldDB" id="A0A2S7XU76"/>